<reference evidence="3 4" key="1">
    <citation type="submission" date="2015-08" db="EMBL/GenBank/DDBJ databases">
        <title>Draft Genome Sequence of Bacillus vietnamensis UCD-SED5.</title>
        <authorList>
            <person name="Lee R.D."/>
            <person name="Jospin G."/>
            <person name="Lang J.M."/>
            <person name="Coil D.A."/>
            <person name="Eisen J.A."/>
        </authorList>
    </citation>
    <scope>NUCLEOTIDE SEQUENCE [LARGE SCALE GENOMIC DNA]</scope>
    <source>
        <strain evidence="3 4">UCD-SED5</strain>
    </source>
</reference>
<comment type="caution">
    <text evidence="3">The sequence shown here is derived from an EMBL/GenBank/DDBJ whole genome shotgun (WGS) entry which is preliminary data.</text>
</comment>
<dbReference type="OrthoDB" id="2791955at2"/>
<keyword evidence="2" id="KW-0812">Transmembrane</keyword>
<organism evidence="3 4">
    <name type="scientific">Rossellomorea vietnamensis</name>
    <dbReference type="NCBI Taxonomy" id="218284"/>
    <lineage>
        <taxon>Bacteria</taxon>
        <taxon>Bacillati</taxon>
        <taxon>Bacillota</taxon>
        <taxon>Bacilli</taxon>
        <taxon>Bacillales</taxon>
        <taxon>Bacillaceae</taxon>
        <taxon>Rossellomorea</taxon>
    </lineage>
</organism>
<keyword evidence="2" id="KW-0472">Membrane</keyword>
<evidence type="ECO:0000313" key="4">
    <source>
        <dbReference type="Proteomes" id="UP000050398"/>
    </source>
</evidence>
<feature type="coiled-coil region" evidence="1">
    <location>
        <begin position="217"/>
        <end position="244"/>
    </location>
</feature>
<dbReference type="PATRIC" id="fig|218284.4.peg.2637"/>
<feature type="transmembrane region" description="Helical" evidence="2">
    <location>
        <begin position="43"/>
        <end position="60"/>
    </location>
</feature>
<dbReference type="EMBL" id="LIXZ01000028">
    <property type="protein sequence ID" value="KPL57736.1"/>
    <property type="molecule type" value="Genomic_DNA"/>
</dbReference>
<dbReference type="RefSeq" id="WP_060674827.1">
    <property type="nucleotide sequence ID" value="NZ_LIXZ01000028.1"/>
</dbReference>
<gene>
    <name evidence="3" type="ORF">AM506_20535</name>
</gene>
<accession>A0A0P6VTR8</accession>
<protein>
    <recommendedName>
        <fullName evidence="5">DUF4030 domain-containing protein</fullName>
    </recommendedName>
</protein>
<dbReference type="Proteomes" id="UP000050398">
    <property type="component" value="Unassembled WGS sequence"/>
</dbReference>
<keyword evidence="1" id="KW-0175">Coiled coil</keyword>
<evidence type="ECO:0000256" key="2">
    <source>
        <dbReference type="SAM" id="Phobius"/>
    </source>
</evidence>
<name>A0A0P6VTR8_9BACI</name>
<dbReference type="AlphaFoldDB" id="A0A0P6VTR8"/>
<dbReference type="eggNOG" id="ENOG50333PQ">
    <property type="taxonomic scope" value="Bacteria"/>
</dbReference>
<sequence length="348" mass="39663">MKSTDPFKELEEQLKVTDESKDQLRSKIMQSTNEKKKIHFKKYVWIAAACILFIVTSPFYSTTMASIVAKVLPITITPQISDGEPNPNLTSDLFKLVEKEGFRVSSVGTTPSPFTIEVSLVLEDSTLKQAKEDLEAKITSYLYENGYDDYELKITEAPEIPTHEGSDGLNKEYDKVRKIVKEVFASYGYAEEAEYELAGMKGTGASTVVTIDMPDHIDESKEIIADIEKEIERQDLDVKEVEVNTFNLQHRLQDNRWSMISSDIYDAMAGKSTYKLAGLSYQVKDGHSYVWIKTDLDKPLPQEQIEEIEKAIQDYLTLPETKEQIRDDEYTIEFLLKNGKSFVEISNQ</sequence>
<evidence type="ECO:0000313" key="3">
    <source>
        <dbReference type="EMBL" id="KPL57736.1"/>
    </source>
</evidence>
<evidence type="ECO:0000256" key="1">
    <source>
        <dbReference type="SAM" id="Coils"/>
    </source>
</evidence>
<proteinExistence type="predicted"/>
<keyword evidence="2" id="KW-1133">Transmembrane helix</keyword>
<evidence type="ECO:0008006" key="5">
    <source>
        <dbReference type="Google" id="ProtNLM"/>
    </source>
</evidence>